<dbReference type="InterPro" id="IPR043993">
    <property type="entry name" value="T4SS_pilin"/>
</dbReference>
<evidence type="ECO:0000313" key="4">
    <source>
        <dbReference type="Proteomes" id="UP000178774"/>
    </source>
</evidence>
<protein>
    <recommendedName>
        <fullName evidence="5">Cardiolipin synthase N-terminal domain-containing protein</fullName>
    </recommendedName>
</protein>
<keyword evidence="1" id="KW-1133">Transmembrane helix</keyword>
<feature type="transmembrane region" description="Helical" evidence="1">
    <location>
        <begin position="114"/>
        <end position="135"/>
    </location>
</feature>
<proteinExistence type="predicted"/>
<dbReference type="AlphaFoldDB" id="A0A1G2HX61"/>
<keyword evidence="1" id="KW-0472">Membrane</keyword>
<dbReference type="Pfam" id="PF18895">
    <property type="entry name" value="T4SS_pilin"/>
    <property type="match status" value="1"/>
</dbReference>
<evidence type="ECO:0008006" key="5">
    <source>
        <dbReference type="Google" id="ProtNLM"/>
    </source>
</evidence>
<comment type="caution">
    <text evidence="3">The sequence shown here is derived from an EMBL/GenBank/DDBJ whole genome shotgun (WGS) entry which is preliminary data.</text>
</comment>
<organism evidence="3 4">
    <name type="scientific">Candidatus Staskawiczbacteria bacterium RIFCSPHIGHO2_01_FULL_41_41</name>
    <dbReference type="NCBI Taxonomy" id="1802203"/>
    <lineage>
        <taxon>Bacteria</taxon>
        <taxon>Candidatus Staskawicziibacteriota</taxon>
    </lineage>
</organism>
<accession>A0A1G2HX61</accession>
<keyword evidence="2" id="KW-0732">Signal</keyword>
<feature type="signal peptide" evidence="2">
    <location>
        <begin position="1"/>
        <end position="34"/>
    </location>
</feature>
<feature type="transmembrane region" description="Helical" evidence="1">
    <location>
        <begin position="77"/>
        <end position="102"/>
    </location>
</feature>
<dbReference type="EMBL" id="MHOP01000005">
    <property type="protein sequence ID" value="OGZ66428.1"/>
    <property type="molecule type" value="Genomic_DNA"/>
</dbReference>
<gene>
    <name evidence="3" type="ORF">A2822_01600</name>
</gene>
<evidence type="ECO:0000313" key="3">
    <source>
        <dbReference type="EMBL" id="OGZ66428.1"/>
    </source>
</evidence>
<feature type="chain" id="PRO_5009583192" description="Cardiolipin synthase N-terminal domain-containing protein" evidence="2">
    <location>
        <begin position="35"/>
        <end position="141"/>
    </location>
</feature>
<keyword evidence="1" id="KW-0812">Transmembrane</keyword>
<evidence type="ECO:0000256" key="1">
    <source>
        <dbReference type="SAM" id="Phobius"/>
    </source>
</evidence>
<dbReference type="Proteomes" id="UP000178774">
    <property type="component" value="Unassembled WGS sequence"/>
</dbReference>
<reference evidence="3 4" key="1">
    <citation type="journal article" date="2016" name="Nat. Commun.">
        <title>Thousands of microbial genomes shed light on interconnected biogeochemical processes in an aquifer system.</title>
        <authorList>
            <person name="Anantharaman K."/>
            <person name="Brown C.T."/>
            <person name="Hug L.A."/>
            <person name="Sharon I."/>
            <person name="Castelle C.J."/>
            <person name="Probst A.J."/>
            <person name="Thomas B.C."/>
            <person name="Singh A."/>
            <person name="Wilkins M.J."/>
            <person name="Karaoz U."/>
            <person name="Brodie E.L."/>
            <person name="Williams K.H."/>
            <person name="Hubbard S.S."/>
            <person name="Banfield J.F."/>
        </authorList>
    </citation>
    <scope>NUCLEOTIDE SEQUENCE [LARGE SCALE GENOMIC DNA]</scope>
</reference>
<sequence length="141" mass="14499">MFMIKKSIILPILASSLILPAVFFGGGIASPALAAVACTNNAECTPAASPGAPVCSNGVCVSGGQWFQNIITNFLNIVVWPIFIAVSIIMFIWAGILFISAQGDPGKVAEARKAVIWAVIGIVVGLLGYLSVAIIKGALGL</sequence>
<name>A0A1G2HX61_9BACT</name>
<evidence type="ECO:0000256" key="2">
    <source>
        <dbReference type="SAM" id="SignalP"/>
    </source>
</evidence>